<organism evidence="3 4">
    <name type="scientific">Teratosphaeria destructans</name>
    <dbReference type="NCBI Taxonomy" id="418781"/>
    <lineage>
        <taxon>Eukaryota</taxon>
        <taxon>Fungi</taxon>
        <taxon>Dikarya</taxon>
        <taxon>Ascomycota</taxon>
        <taxon>Pezizomycotina</taxon>
        <taxon>Dothideomycetes</taxon>
        <taxon>Dothideomycetidae</taxon>
        <taxon>Mycosphaerellales</taxon>
        <taxon>Teratosphaeriaceae</taxon>
        <taxon>Teratosphaeria</taxon>
    </lineage>
</organism>
<evidence type="ECO:0000259" key="2">
    <source>
        <dbReference type="PROSITE" id="PS50097"/>
    </source>
</evidence>
<accession>A0A9W7SQ76</accession>
<evidence type="ECO:0000313" key="3">
    <source>
        <dbReference type="EMBL" id="KAH9826593.1"/>
    </source>
</evidence>
<name>A0A9W7SQ76_9PEZI</name>
<gene>
    <name evidence="3" type="ORF">Tdes44962_MAKER00557</name>
</gene>
<dbReference type="InterPro" id="IPR011333">
    <property type="entry name" value="SKP1/BTB/POZ_sf"/>
</dbReference>
<dbReference type="PROSITE" id="PS50097">
    <property type="entry name" value="BTB"/>
    <property type="match status" value="1"/>
</dbReference>
<comment type="caution">
    <text evidence="3">The sequence shown here is derived from an EMBL/GenBank/DDBJ whole genome shotgun (WGS) entry which is preliminary data.</text>
</comment>
<proteinExistence type="predicted"/>
<dbReference type="InterPro" id="IPR000210">
    <property type="entry name" value="BTB/POZ_dom"/>
</dbReference>
<sequence>MSDDVHIFYLKQDPPPHIDIALCLAPPLDKTTNRHSSSDMTKREREEDTSDNASKRFKSDCAETITIVVRGREMIVHKDLICAHSGFMRAASSGKWTGSTDGRLALTLDDGCTANHVKAYATWLYSRPGDLRDVADACRVESRGDVDDNHPNWRRYRLTESLVTL</sequence>
<evidence type="ECO:0000256" key="1">
    <source>
        <dbReference type="SAM" id="MobiDB-lite"/>
    </source>
</evidence>
<reference evidence="3 4" key="1">
    <citation type="journal article" date="2018" name="IMA Fungus">
        <title>IMA Genome-F 10: Nine draft genome sequences of Claviceps purpurea s.lat., including C. arundinis, C. humidiphila, and C. cf. spartinae, pseudomolecules for the pitch canker pathogen Fusarium circinatum, draft genome of Davidsoniella eucalypti, Grosmannia galeiformis, Quambalaria eucalypti, and Teratosphaeria destructans.</title>
        <authorList>
            <person name="Wingfield B.D."/>
            <person name="Liu M."/>
            <person name="Nguyen H.D."/>
            <person name="Lane F.A."/>
            <person name="Morgan S.W."/>
            <person name="De Vos L."/>
            <person name="Wilken P.M."/>
            <person name="Duong T.A."/>
            <person name="Aylward J."/>
            <person name="Coetzee M.P."/>
            <person name="Dadej K."/>
            <person name="De Beer Z.W."/>
            <person name="Findlay W."/>
            <person name="Havenga M."/>
            <person name="Kolarik M."/>
            <person name="Menzies J.G."/>
            <person name="Naidoo K."/>
            <person name="Pochopski O."/>
            <person name="Shoukouhi P."/>
            <person name="Santana Q.C."/>
            <person name="Seifert K.A."/>
            <person name="Soal N."/>
            <person name="Steenkamp E.T."/>
            <person name="Tatham C.T."/>
            <person name="van der Nest M.A."/>
            <person name="Wingfield M.J."/>
        </authorList>
    </citation>
    <scope>NUCLEOTIDE SEQUENCE [LARGE SCALE GENOMIC DNA]</scope>
    <source>
        <strain evidence="3">CMW44962</strain>
    </source>
</reference>
<feature type="region of interest" description="Disordered" evidence="1">
    <location>
        <begin position="31"/>
        <end position="55"/>
    </location>
</feature>
<protein>
    <submittedName>
        <fullName evidence="3">BTB/POZ domain-containing protein 8</fullName>
    </submittedName>
</protein>
<reference evidence="3 4" key="2">
    <citation type="journal article" date="2021" name="Curr. Genet.">
        <title>Genetic response to nitrogen starvation in the aggressive Eucalyptus foliar pathogen Teratosphaeria destructans.</title>
        <authorList>
            <person name="Havenga M."/>
            <person name="Wingfield B.D."/>
            <person name="Wingfield M.J."/>
            <person name="Dreyer L.L."/>
            <person name="Roets F."/>
            <person name="Aylward J."/>
        </authorList>
    </citation>
    <scope>NUCLEOTIDE SEQUENCE [LARGE SCALE GENOMIC DNA]</scope>
    <source>
        <strain evidence="3">CMW44962</strain>
    </source>
</reference>
<keyword evidence="4" id="KW-1185">Reference proteome</keyword>
<dbReference type="AlphaFoldDB" id="A0A9W7SQ76"/>
<dbReference type="Gene3D" id="3.30.710.10">
    <property type="entry name" value="Potassium Channel Kv1.1, Chain A"/>
    <property type="match status" value="1"/>
</dbReference>
<feature type="domain" description="BTB" evidence="2">
    <location>
        <begin position="63"/>
        <end position="133"/>
    </location>
</feature>
<dbReference type="SUPFAM" id="SSF54695">
    <property type="entry name" value="POZ domain"/>
    <property type="match status" value="1"/>
</dbReference>
<dbReference type="Proteomes" id="UP001138500">
    <property type="component" value="Unassembled WGS sequence"/>
</dbReference>
<dbReference type="OrthoDB" id="194443at2759"/>
<feature type="compositionally biased region" description="Basic and acidic residues" evidence="1">
    <location>
        <begin position="36"/>
        <end position="46"/>
    </location>
</feature>
<evidence type="ECO:0000313" key="4">
    <source>
        <dbReference type="Proteomes" id="UP001138500"/>
    </source>
</evidence>
<dbReference type="EMBL" id="RIBY02001978">
    <property type="protein sequence ID" value="KAH9826593.1"/>
    <property type="molecule type" value="Genomic_DNA"/>
</dbReference>